<sequence>MFPRRPEQSTCQNGGGEKLLNLGPKLKQPETQDVVFFTETLRHLSAKHYPMPMVPPPRSTIAAAFSPDGRTLVSTRL</sequence>
<evidence type="ECO:0000313" key="2">
    <source>
        <dbReference type="EMBL" id="KAF3950195.1"/>
    </source>
</evidence>
<evidence type="ECO:0000256" key="1">
    <source>
        <dbReference type="SAM" id="MobiDB-lite"/>
    </source>
</evidence>
<reference evidence="2" key="1">
    <citation type="submission" date="2020-03" db="EMBL/GenBank/DDBJ databases">
        <title>Castanea mollissima Vanexum genome sequencing.</title>
        <authorList>
            <person name="Staton M."/>
        </authorList>
    </citation>
    <scope>NUCLEOTIDE SEQUENCE</scope>
    <source>
        <tissue evidence="2">Leaf</tissue>
    </source>
</reference>
<dbReference type="OrthoDB" id="1730362at2759"/>
<proteinExistence type="predicted"/>
<dbReference type="Proteomes" id="UP000737018">
    <property type="component" value="Unassembled WGS sequence"/>
</dbReference>
<dbReference type="AlphaFoldDB" id="A0A8J4QHT9"/>
<protein>
    <submittedName>
        <fullName evidence="2">Uncharacterized protein</fullName>
    </submittedName>
</protein>
<organism evidence="2 3">
    <name type="scientific">Castanea mollissima</name>
    <name type="common">Chinese chestnut</name>
    <dbReference type="NCBI Taxonomy" id="60419"/>
    <lineage>
        <taxon>Eukaryota</taxon>
        <taxon>Viridiplantae</taxon>
        <taxon>Streptophyta</taxon>
        <taxon>Embryophyta</taxon>
        <taxon>Tracheophyta</taxon>
        <taxon>Spermatophyta</taxon>
        <taxon>Magnoliopsida</taxon>
        <taxon>eudicotyledons</taxon>
        <taxon>Gunneridae</taxon>
        <taxon>Pentapetalae</taxon>
        <taxon>rosids</taxon>
        <taxon>fabids</taxon>
        <taxon>Fagales</taxon>
        <taxon>Fagaceae</taxon>
        <taxon>Castanea</taxon>
    </lineage>
</organism>
<keyword evidence="3" id="KW-1185">Reference proteome</keyword>
<feature type="region of interest" description="Disordered" evidence="1">
    <location>
        <begin position="1"/>
        <end position="25"/>
    </location>
</feature>
<comment type="caution">
    <text evidence="2">The sequence shown here is derived from an EMBL/GenBank/DDBJ whole genome shotgun (WGS) entry which is preliminary data.</text>
</comment>
<evidence type="ECO:0000313" key="3">
    <source>
        <dbReference type="Proteomes" id="UP000737018"/>
    </source>
</evidence>
<name>A0A8J4QHT9_9ROSI</name>
<accession>A0A8J4QHT9</accession>
<dbReference type="EMBL" id="JRKL02005613">
    <property type="protein sequence ID" value="KAF3950195.1"/>
    <property type="molecule type" value="Genomic_DNA"/>
</dbReference>
<gene>
    <name evidence="2" type="ORF">CMV_024015</name>
</gene>